<dbReference type="PANTHER" id="PTHR19372:SF7">
    <property type="entry name" value="SULFITE OXIDASE, MITOCHONDRIAL"/>
    <property type="match status" value="1"/>
</dbReference>
<evidence type="ECO:0000256" key="2">
    <source>
        <dbReference type="ARBA" id="ARBA00022505"/>
    </source>
</evidence>
<dbReference type="GO" id="GO:0043546">
    <property type="term" value="F:molybdopterin cofactor binding"/>
    <property type="evidence" value="ECO:0007669"/>
    <property type="project" value="InterPro"/>
</dbReference>
<dbReference type="SUPFAM" id="SSF81296">
    <property type="entry name" value="E set domains"/>
    <property type="match status" value="1"/>
</dbReference>
<dbReference type="FunFam" id="3.90.420.10:FF:000002">
    <property type="entry name" value="sulfite oxidase, mitochondrial"/>
    <property type="match status" value="1"/>
</dbReference>
<comment type="caution">
    <text evidence="9">The sequence shown here is derived from an EMBL/GenBank/DDBJ whole genome shotgun (WGS) entry which is preliminary data.</text>
</comment>
<proteinExistence type="predicted"/>
<dbReference type="Gene3D" id="2.60.40.650">
    <property type="match status" value="1"/>
</dbReference>
<keyword evidence="5" id="KW-0560">Oxidoreductase</keyword>
<evidence type="ECO:0000259" key="8">
    <source>
        <dbReference type="Pfam" id="PF03404"/>
    </source>
</evidence>
<organism evidence="9 10">
    <name type="scientific">Candidatus Segetimicrobium genomatis</name>
    <dbReference type="NCBI Taxonomy" id="2569760"/>
    <lineage>
        <taxon>Bacteria</taxon>
        <taxon>Bacillati</taxon>
        <taxon>Candidatus Sysuimicrobiota</taxon>
        <taxon>Candidatus Sysuimicrobiia</taxon>
        <taxon>Candidatus Sysuimicrobiales</taxon>
        <taxon>Candidatus Segetimicrobiaceae</taxon>
        <taxon>Candidatus Segetimicrobium</taxon>
    </lineage>
</organism>
<dbReference type="Pfam" id="PF00174">
    <property type="entry name" value="Oxidored_molyb"/>
    <property type="match status" value="1"/>
</dbReference>
<dbReference type="GO" id="GO:0006790">
    <property type="term" value="P:sulfur compound metabolic process"/>
    <property type="evidence" value="ECO:0007669"/>
    <property type="project" value="TreeGrafter"/>
</dbReference>
<dbReference type="InterPro" id="IPR022407">
    <property type="entry name" value="OxRdtase_Mopterin_BS"/>
</dbReference>
<feature type="domain" description="Oxidoreductase molybdopterin-binding" evidence="7">
    <location>
        <begin position="34"/>
        <end position="207"/>
    </location>
</feature>
<keyword evidence="2" id="KW-0500">Molybdenum</keyword>
<reference evidence="9 10" key="1">
    <citation type="journal article" date="2019" name="Nat. Microbiol.">
        <title>Mediterranean grassland soil C-N compound turnover is dependent on rainfall and depth, and is mediated by genomically divergent microorganisms.</title>
        <authorList>
            <person name="Diamond S."/>
            <person name="Andeer P.F."/>
            <person name="Li Z."/>
            <person name="Crits-Christoph A."/>
            <person name="Burstein D."/>
            <person name="Anantharaman K."/>
            <person name="Lane K.R."/>
            <person name="Thomas B.C."/>
            <person name="Pan C."/>
            <person name="Northen T.R."/>
            <person name="Banfield J.F."/>
        </authorList>
    </citation>
    <scope>NUCLEOTIDE SEQUENCE [LARGE SCALE GENOMIC DNA]</scope>
    <source>
        <strain evidence="9">NP_8</strain>
    </source>
</reference>
<dbReference type="GO" id="GO:0030151">
    <property type="term" value="F:molybdenum ion binding"/>
    <property type="evidence" value="ECO:0007669"/>
    <property type="project" value="InterPro"/>
</dbReference>
<evidence type="ECO:0000313" key="10">
    <source>
        <dbReference type="Proteomes" id="UP000318834"/>
    </source>
</evidence>
<dbReference type="AlphaFoldDB" id="A0A537ILM1"/>
<dbReference type="SUPFAM" id="SSF56524">
    <property type="entry name" value="Oxidoreductase molybdopterin-binding domain"/>
    <property type="match status" value="1"/>
</dbReference>
<dbReference type="PROSITE" id="PS00559">
    <property type="entry name" value="MOLYBDOPTERIN_EUK"/>
    <property type="match status" value="1"/>
</dbReference>
<gene>
    <name evidence="9" type="ORF">E6H05_11510</name>
</gene>
<dbReference type="EMBL" id="VBAP01000092">
    <property type="protein sequence ID" value="TMI72213.1"/>
    <property type="molecule type" value="Genomic_DNA"/>
</dbReference>
<evidence type="ECO:0000256" key="6">
    <source>
        <dbReference type="ARBA" id="ARBA00023004"/>
    </source>
</evidence>
<evidence type="ECO:0000256" key="5">
    <source>
        <dbReference type="ARBA" id="ARBA00023002"/>
    </source>
</evidence>
<keyword evidence="6" id="KW-0408">Iron</keyword>
<evidence type="ECO:0000256" key="3">
    <source>
        <dbReference type="ARBA" id="ARBA00022617"/>
    </source>
</evidence>
<dbReference type="PRINTS" id="PR00407">
    <property type="entry name" value="EUMOPTERIN"/>
</dbReference>
<evidence type="ECO:0000256" key="4">
    <source>
        <dbReference type="ARBA" id="ARBA00022723"/>
    </source>
</evidence>
<dbReference type="InterPro" id="IPR008335">
    <property type="entry name" value="Mopterin_OxRdtase_euk"/>
</dbReference>
<dbReference type="Pfam" id="PF03404">
    <property type="entry name" value="Mo-co_dimer"/>
    <property type="match status" value="1"/>
</dbReference>
<feature type="domain" description="Moybdenum cofactor oxidoreductase dimerisation" evidence="8">
    <location>
        <begin position="235"/>
        <end position="350"/>
    </location>
</feature>
<dbReference type="InterPro" id="IPR014756">
    <property type="entry name" value="Ig_E-set"/>
</dbReference>
<dbReference type="InterPro" id="IPR036374">
    <property type="entry name" value="OxRdtase_Mopterin-bd_sf"/>
</dbReference>
<dbReference type="InterPro" id="IPR005066">
    <property type="entry name" value="MoCF_OxRdtse_dimer"/>
</dbReference>
<dbReference type="GO" id="GO:0008482">
    <property type="term" value="F:sulfite oxidase activity"/>
    <property type="evidence" value="ECO:0007669"/>
    <property type="project" value="TreeGrafter"/>
</dbReference>
<keyword evidence="4" id="KW-0479">Metal-binding</keyword>
<protein>
    <submittedName>
        <fullName evidence="9">Sulfite oxidase</fullName>
    </submittedName>
</protein>
<dbReference type="PANTHER" id="PTHR19372">
    <property type="entry name" value="SULFITE REDUCTASE"/>
    <property type="match status" value="1"/>
</dbReference>
<accession>A0A537ILM1</accession>
<comment type="cofactor">
    <cofactor evidence="1">
        <name>Mo-molybdopterin</name>
        <dbReference type="ChEBI" id="CHEBI:71302"/>
    </cofactor>
</comment>
<dbReference type="InterPro" id="IPR000572">
    <property type="entry name" value="OxRdtase_Mopterin-bd_dom"/>
</dbReference>
<evidence type="ECO:0000256" key="1">
    <source>
        <dbReference type="ARBA" id="ARBA00001924"/>
    </source>
</evidence>
<evidence type="ECO:0000259" key="7">
    <source>
        <dbReference type="Pfam" id="PF00174"/>
    </source>
</evidence>
<name>A0A537ILM1_9BACT</name>
<evidence type="ECO:0000313" key="9">
    <source>
        <dbReference type="EMBL" id="TMI72213.1"/>
    </source>
</evidence>
<dbReference type="Gene3D" id="3.90.420.10">
    <property type="entry name" value="Oxidoreductase, molybdopterin-binding domain"/>
    <property type="match status" value="1"/>
</dbReference>
<dbReference type="GO" id="GO:0020037">
    <property type="term" value="F:heme binding"/>
    <property type="evidence" value="ECO:0007669"/>
    <property type="project" value="TreeGrafter"/>
</dbReference>
<sequence length="351" mass="38043">MVVRGTEPYNAGPPLESLRASLLTPVPLFFVRNHGTVPLVDAAVYRLTVTGLVDRELQLSLAALQREFTPSTVTATIQCAGNRRRELNAVRSIEGEIPWDAEAVGTATWTGVPLGAVLQAAGVRALGRYVHLLGLDTVATDTQGFGGSIPLEKAMSPEVLLAYEMNGSPLLPVHGFPLRVVVPGYIGARSVKWLRSISVAAEPSRNYFQSHAYKWFPPHVLAQTVDWTAGLTLTEPPVSAVICTPREGQRVQGGHLTTTGYAFAGGGRQIARVEVSADGGMQWEPAQLVGEAHAWTWRFWEAHLRLPPGRRPIVVRAEDSAGAGQPPEPASVWNFKGYVNNAWHRVTVEVD</sequence>
<keyword evidence="3" id="KW-0349">Heme</keyword>
<dbReference type="Proteomes" id="UP000318834">
    <property type="component" value="Unassembled WGS sequence"/>
</dbReference>